<protein>
    <recommendedName>
        <fullName evidence="3">Reverse transcriptase domain-containing protein</fullName>
    </recommendedName>
</protein>
<reference evidence="1 2" key="1">
    <citation type="journal article" date="2022" name="Allergy">
        <title>Genome assembly and annotation of Periplaneta americana reveal a comprehensive cockroach allergen profile.</title>
        <authorList>
            <person name="Wang L."/>
            <person name="Xiong Q."/>
            <person name="Saelim N."/>
            <person name="Wang L."/>
            <person name="Nong W."/>
            <person name="Wan A.T."/>
            <person name="Shi M."/>
            <person name="Liu X."/>
            <person name="Cao Q."/>
            <person name="Hui J.H.L."/>
            <person name="Sookrung N."/>
            <person name="Leung T.F."/>
            <person name="Tungtrongchitr A."/>
            <person name="Tsui S.K.W."/>
        </authorList>
    </citation>
    <scope>NUCLEOTIDE SEQUENCE [LARGE SCALE GENOMIC DNA]</scope>
    <source>
        <strain evidence="1">PWHHKU_190912</strain>
    </source>
</reference>
<comment type="caution">
    <text evidence="1">The sequence shown here is derived from an EMBL/GenBank/DDBJ whole genome shotgun (WGS) entry which is preliminary data.</text>
</comment>
<proteinExistence type="predicted"/>
<accession>A0ABQ8SNK2</accession>
<evidence type="ECO:0008006" key="3">
    <source>
        <dbReference type="Google" id="ProtNLM"/>
    </source>
</evidence>
<gene>
    <name evidence="1" type="ORF">ANN_23810</name>
</gene>
<evidence type="ECO:0000313" key="2">
    <source>
        <dbReference type="Proteomes" id="UP001148838"/>
    </source>
</evidence>
<dbReference type="PANTHER" id="PTHR46114:SF1">
    <property type="entry name" value="ZAD DOMAIN-CONTAINING PROTEIN"/>
    <property type="match status" value="1"/>
</dbReference>
<organism evidence="1 2">
    <name type="scientific">Periplaneta americana</name>
    <name type="common">American cockroach</name>
    <name type="synonym">Blatta americana</name>
    <dbReference type="NCBI Taxonomy" id="6978"/>
    <lineage>
        <taxon>Eukaryota</taxon>
        <taxon>Metazoa</taxon>
        <taxon>Ecdysozoa</taxon>
        <taxon>Arthropoda</taxon>
        <taxon>Hexapoda</taxon>
        <taxon>Insecta</taxon>
        <taxon>Pterygota</taxon>
        <taxon>Neoptera</taxon>
        <taxon>Polyneoptera</taxon>
        <taxon>Dictyoptera</taxon>
        <taxon>Blattodea</taxon>
        <taxon>Blattoidea</taxon>
        <taxon>Blattidae</taxon>
        <taxon>Blattinae</taxon>
        <taxon>Periplaneta</taxon>
    </lineage>
</organism>
<keyword evidence="2" id="KW-1185">Reference proteome</keyword>
<dbReference type="PANTHER" id="PTHR46114">
    <property type="entry name" value="APPLE DOMAIN-CONTAINING PROTEIN"/>
    <property type="match status" value="1"/>
</dbReference>
<dbReference type="EMBL" id="JAJSOF020000025">
    <property type="protein sequence ID" value="KAJ4435232.1"/>
    <property type="molecule type" value="Genomic_DNA"/>
</dbReference>
<evidence type="ECO:0000313" key="1">
    <source>
        <dbReference type="EMBL" id="KAJ4435232.1"/>
    </source>
</evidence>
<name>A0ABQ8SNK2_PERAM</name>
<sequence>MLGRTPIHSISYQHHPSNLSPEDRDKECIKRAMYIPLLQQDGCQYASDNENCVMFADTFQASFIPNPIKNQELNDDVEHFPNQDVTLELKSLNLPVIKVTRLFYRDRQPMPLCAVELDNNEQEHLKHTLDSDHCPVLISFDDKSKLRPSTNRLIEGTRNCNYFQLKLDDVLQPTNNLKTITDSNAAVRTFTGAITSSIRAATILSRSHSKLCIEVRERDMTRRAVANNNLASLFNALLVRHNSEYFPDSWKHTVIIVIHKPGKPVSNPTTYRPISLLSTISKVFEKVLLKRLDKFLLQDFSLAFFGIILPIINASSHSNDLPVPKPPDQYSTDEESAIKSDSDETFLSEDEEKGPHLLSQSELDDFIRELELPKCKAELVASRFKEWSRATDQHYTQKIWAQREHLIPGKHNVIHEALVPREKILLLPLHIKLGLVKQFVKALEPNSVAYLHIRKMFPHLSDAKVKGGIFTGPQIRLMLSSQELEQKMTDIERNAWKAFRAVVTGFLGNKKSDNYEEIVASLLEHY</sequence>
<dbReference type="Proteomes" id="UP001148838">
    <property type="component" value="Unassembled WGS sequence"/>
</dbReference>